<dbReference type="InterPro" id="IPR012341">
    <property type="entry name" value="6hp_glycosidase-like_sf"/>
</dbReference>
<comment type="similarity">
    <text evidence="1">Belongs to the glycosyl hydrolase 37 family.</text>
</comment>
<evidence type="ECO:0000256" key="4">
    <source>
        <dbReference type="ARBA" id="ARBA00030473"/>
    </source>
</evidence>
<accession>A0A0N4T579</accession>
<sequence>MIVANLLIKVICPVKSFLFGSFIYTDVTTTIPKPGAGGEYDVQDGFGWTNGVVLDLLTTYYDRMTIGDIGQNVTHGPSVRPCRSKTYRIRYRLVPLLCTTVFYFLRP</sequence>
<evidence type="ECO:0000313" key="7">
    <source>
        <dbReference type="WBParaSite" id="BPAG_0000336001-mRNA-1"/>
    </source>
</evidence>
<evidence type="ECO:0000313" key="5">
    <source>
        <dbReference type="EMBL" id="VDN84516.1"/>
    </source>
</evidence>
<name>A0A0N4T579_BRUPA</name>
<dbReference type="GO" id="GO:0005991">
    <property type="term" value="P:trehalose metabolic process"/>
    <property type="evidence" value="ECO:0007669"/>
    <property type="project" value="InterPro"/>
</dbReference>
<evidence type="ECO:0000256" key="1">
    <source>
        <dbReference type="ARBA" id="ARBA00005615"/>
    </source>
</evidence>
<evidence type="ECO:0000313" key="6">
    <source>
        <dbReference type="Proteomes" id="UP000278627"/>
    </source>
</evidence>
<dbReference type="InterPro" id="IPR008928">
    <property type="entry name" value="6-hairpin_glycosidase_sf"/>
</dbReference>
<dbReference type="EMBL" id="UZAD01000887">
    <property type="protein sequence ID" value="VDN84516.1"/>
    <property type="molecule type" value="Genomic_DNA"/>
</dbReference>
<organism evidence="7">
    <name type="scientific">Brugia pahangi</name>
    <name type="common">Filarial nematode worm</name>
    <dbReference type="NCBI Taxonomy" id="6280"/>
    <lineage>
        <taxon>Eukaryota</taxon>
        <taxon>Metazoa</taxon>
        <taxon>Ecdysozoa</taxon>
        <taxon>Nematoda</taxon>
        <taxon>Chromadorea</taxon>
        <taxon>Rhabditida</taxon>
        <taxon>Spirurina</taxon>
        <taxon>Spiruromorpha</taxon>
        <taxon>Filarioidea</taxon>
        <taxon>Onchocercidae</taxon>
        <taxon>Brugia</taxon>
    </lineage>
</organism>
<dbReference type="Pfam" id="PF01204">
    <property type="entry name" value="Trehalase"/>
    <property type="match status" value="1"/>
</dbReference>
<evidence type="ECO:0000256" key="3">
    <source>
        <dbReference type="ARBA" id="ARBA00019905"/>
    </source>
</evidence>
<protein>
    <recommendedName>
        <fullName evidence="3">Trehalase</fullName>
        <ecNumber evidence="2">3.2.1.28</ecNumber>
    </recommendedName>
    <alternativeName>
        <fullName evidence="4">Alpha,alpha-trehalase</fullName>
    </alternativeName>
</protein>
<dbReference type="GO" id="GO:0004555">
    <property type="term" value="F:alpha,alpha-trehalase activity"/>
    <property type="evidence" value="ECO:0007669"/>
    <property type="project" value="UniProtKB-EC"/>
</dbReference>
<keyword evidence="6" id="KW-1185">Reference proteome</keyword>
<dbReference type="Proteomes" id="UP000278627">
    <property type="component" value="Unassembled WGS sequence"/>
</dbReference>
<dbReference type="WBParaSite" id="BPAG_0000336001-mRNA-1">
    <property type="protein sequence ID" value="BPAG_0000336001-mRNA-1"/>
    <property type="gene ID" value="BPAG_0000336001"/>
</dbReference>
<proteinExistence type="inferred from homology"/>
<reference evidence="5 6" key="2">
    <citation type="submission" date="2018-11" db="EMBL/GenBank/DDBJ databases">
        <authorList>
            <consortium name="Pathogen Informatics"/>
        </authorList>
    </citation>
    <scope>NUCLEOTIDE SEQUENCE [LARGE SCALE GENOMIC DNA]</scope>
</reference>
<dbReference type="EC" id="3.2.1.28" evidence="2"/>
<dbReference type="InterPro" id="IPR001661">
    <property type="entry name" value="Glyco_hydro_37"/>
</dbReference>
<gene>
    <name evidence="5" type="ORF">BPAG_LOCUS3330</name>
</gene>
<dbReference type="STRING" id="6280.A0A0N4T579"/>
<reference evidence="7" key="1">
    <citation type="submission" date="2017-02" db="UniProtKB">
        <authorList>
            <consortium name="WormBaseParasite"/>
        </authorList>
    </citation>
    <scope>IDENTIFICATION</scope>
</reference>
<evidence type="ECO:0000256" key="2">
    <source>
        <dbReference type="ARBA" id="ARBA00012757"/>
    </source>
</evidence>
<dbReference type="SUPFAM" id="SSF48208">
    <property type="entry name" value="Six-hairpin glycosidases"/>
    <property type="match status" value="1"/>
</dbReference>
<dbReference type="Gene3D" id="1.50.10.10">
    <property type="match status" value="1"/>
</dbReference>
<dbReference type="AlphaFoldDB" id="A0A0N4T579"/>